<reference evidence="3" key="1">
    <citation type="journal article" date="2009" name="Nature">
        <title>Genome sequence and analysis of the Irish potato famine pathogen Phytophthora infestans.</title>
        <authorList>
            <consortium name="The Broad Institute Genome Sequencing Platform"/>
            <person name="Haas B.J."/>
            <person name="Kamoun S."/>
            <person name="Zody M.C."/>
            <person name="Jiang R.H."/>
            <person name="Handsaker R.E."/>
            <person name="Cano L.M."/>
            <person name="Grabherr M."/>
            <person name="Kodira C.D."/>
            <person name="Raffaele S."/>
            <person name="Torto-Alalibo T."/>
            <person name="Bozkurt T.O."/>
            <person name="Ah-Fong A.M."/>
            <person name="Alvarado L."/>
            <person name="Anderson V.L."/>
            <person name="Armstrong M.R."/>
            <person name="Avrova A."/>
            <person name="Baxter L."/>
            <person name="Beynon J."/>
            <person name="Boevink P.C."/>
            <person name="Bollmann S.R."/>
            <person name="Bos J.I."/>
            <person name="Bulone V."/>
            <person name="Cai G."/>
            <person name="Cakir C."/>
            <person name="Carrington J.C."/>
            <person name="Chawner M."/>
            <person name="Conti L."/>
            <person name="Costanzo S."/>
            <person name="Ewan R."/>
            <person name="Fahlgren N."/>
            <person name="Fischbach M.A."/>
            <person name="Fugelstad J."/>
            <person name="Gilroy E.M."/>
            <person name="Gnerre S."/>
            <person name="Green P.J."/>
            <person name="Grenville-Briggs L.J."/>
            <person name="Griffith J."/>
            <person name="Grunwald N.J."/>
            <person name="Horn K."/>
            <person name="Horner N.R."/>
            <person name="Hu C.H."/>
            <person name="Huitema E."/>
            <person name="Jeong D.H."/>
            <person name="Jones A.M."/>
            <person name="Jones J.D."/>
            <person name="Jones R.W."/>
            <person name="Karlsson E.K."/>
            <person name="Kunjeti S.G."/>
            <person name="Lamour K."/>
            <person name="Liu Z."/>
            <person name="Ma L."/>
            <person name="Maclean D."/>
            <person name="Chibucos M.C."/>
            <person name="McDonald H."/>
            <person name="McWalters J."/>
            <person name="Meijer H.J."/>
            <person name="Morgan W."/>
            <person name="Morris P.F."/>
            <person name="Munro C.A."/>
            <person name="O'Neill K."/>
            <person name="Ospina-Giraldo M."/>
            <person name="Pinzon A."/>
            <person name="Pritchard L."/>
            <person name="Ramsahoye B."/>
            <person name="Ren Q."/>
            <person name="Restrepo S."/>
            <person name="Roy S."/>
            <person name="Sadanandom A."/>
            <person name="Savidor A."/>
            <person name="Schornack S."/>
            <person name="Schwartz D.C."/>
            <person name="Schumann U.D."/>
            <person name="Schwessinger B."/>
            <person name="Seyer L."/>
            <person name="Sharpe T."/>
            <person name="Silvar C."/>
            <person name="Song J."/>
            <person name="Studholme D.J."/>
            <person name="Sykes S."/>
            <person name="Thines M."/>
            <person name="van de Vondervoort P.J."/>
            <person name="Phuntumart V."/>
            <person name="Wawra S."/>
            <person name="Weide R."/>
            <person name="Win J."/>
            <person name="Young C."/>
            <person name="Zhou S."/>
            <person name="Fry W."/>
            <person name="Meyers B.C."/>
            <person name="van West P."/>
            <person name="Ristaino J."/>
            <person name="Govers F."/>
            <person name="Birch P.R."/>
            <person name="Whisson S.C."/>
            <person name="Judelson H.S."/>
            <person name="Nusbaum C."/>
        </authorList>
    </citation>
    <scope>NUCLEOTIDE SEQUENCE [LARGE SCALE GENOMIC DNA]</scope>
    <source>
        <strain evidence="3">T30-4</strain>
    </source>
</reference>
<dbReference type="Proteomes" id="UP000006643">
    <property type="component" value="Unassembled WGS sequence"/>
</dbReference>
<dbReference type="KEGG" id="pif:PITG_14685"/>
<feature type="chain" id="PRO_5003012969" evidence="1">
    <location>
        <begin position="20"/>
        <end position="469"/>
    </location>
</feature>
<proteinExistence type="predicted"/>
<name>D0NQU9_PHYIT</name>
<accession>D0NQU9</accession>
<dbReference type="InParanoid" id="D0NQU9"/>
<dbReference type="AlphaFoldDB" id="D0NQU9"/>
<dbReference type="OrthoDB" id="126417at2759"/>
<feature type="signal peptide" evidence="1">
    <location>
        <begin position="1"/>
        <end position="19"/>
    </location>
</feature>
<dbReference type="EMBL" id="DS028153">
    <property type="protein sequence ID" value="EEY63047.1"/>
    <property type="molecule type" value="Genomic_DNA"/>
</dbReference>
<keyword evidence="1" id="KW-0732">Signal</keyword>
<organism evidence="2 3">
    <name type="scientific">Phytophthora infestans (strain T30-4)</name>
    <name type="common">Potato late blight agent</name>
    <dbReference type="NCBI Taxonomy" id="403677"/>
    <lineage>
        <taxon>Eukaryota</taxon>
        <taxon>Sar</taxon>
        <taxon>Stramenopiles</taxon>
        <taxon>Oomycota</taxon>
        <taxon>Peronosporomycetes</taxon>
        <taxon>Peronosporales</taxon>
        <taxon>Peronosporaceae</taxon>
        <taxon>Phytophthora</taxon>
    </lineage>
</organism>
<protein>
    <submittedName>
        <fullName evidence="2">Secreted RxLR effector peptide protein, putative</fullName>
    </submittedName>
</protein>
<dbReference type="GeneID" id="9478932"/>
<evidence type="ECO:0000256" key="1">
    <source>
        <dbReference type="SAM" id="SignalP"/>
    </source>
</evidence>
<evidence type="ECO:0000313" key="2">
    <source>
        <dbReference type="EMBL" id="EEY63047.1"/>
    </source>
</evidence>
<sequence>MMHLFSVALLVAVVLLANAERVTSFQLTAKRSLVSLQNDNSPHRLLRRFDEERAVGAVAELATKLKDGASKLADKLVKSKKYEAQVAAQLKTTRIVDTADLVQVLKQVEQVNDKNIFNKVSVIGTLTTRYGDDALAKALLTAEKEAPNAKFASQIQMVRKEQLTRWRRGGNSADDVFKLLKIKGDDYSMVMSRKLDVLEDYVKLINTKKKKTDQVSLLSTLIKGFGGEAKLGALLQTSKTHSRTKIKAKEMEASLLRKWAGESQSPTNVFHWLKLYDNVDTAFTADNLVRFAKYVDDFSLKEPKYAKSVLEIYGSRFQDADLAIKLVAALDDPATRAVAQKLQTPGWRSVDDIVAKLNIQKNQDAELTSQKLDALVKFIGLKGGERNLISTLNQTFGSRRELASILNSASTTAEATTLQRKQFSTWIAKDISPENVMTRIFKKGANAASDEEKVIVAKFKAFYRSQLRG</sequence>
<dbReference type="HOGENOM" id="CLU_021192_3_1_1"/>
<gene>
    <name evidence="2" type="ORF">PITG_14685</name>
</gene>
<evidence type="ECO:0000313" key="3">
    <source>
        <dbReference type="Proteomes" id="UP000006643"/>
    </source>
</evidence>
<dbReference type="eggNOG" id="ENOG502R8J4">
    <property type="taxonomic scope" value="Eukaryota"/>
</dbReference>
<dbReference type="OMA" id="KEQLTRW"/>
<keyword evidence="3" id="KW-1185">Reference proteome</keyword>
<dbReference type="RefSeq" id="XP_002898570.1">
    <property type="nucleotide sequence ID" value="XM_002898524.1"/>
</dbReference>
<dbReference type="VEuPathDB" id="FungiDB:PITG_14685"/>